<feature type="compositionally biased region" description="Polar residues" evidence="1">
    <location>
        <begin position="302"/>
        <end position="315"/>
    </location>
</feature>
<feature type="region of interest" description="Disordered" evidence="1">
    <location>
        <begin position="195"/>
        <end position="335"/>
    </location>
</feature>
<sequence length="744" mass="80049">MVGSRLFPFSRQCLLLVSSKNQVHKFPLLMGAYCPPNTSSWLDLENTCSLVHRTQDFSSQQVLWFAGALNLAHTHRRHRHTPLHDIIDDIGGDISANIAWPRRRQPKSIMASSTLLPMTPTLPVDSDDSDDKYSVTSFASMDDFAPEDIEAPSPDRSISPTSSLEPCECHGDEYCRDAVIETVELALVVRPKLIDIPPRRRPPPPPEDNRAHDTDASTCDSDITPAITVTQNPLSDARVTSPSIDDEPVNKCDRKDSVTLTEALASEPPATVTVTSPPASAFRSPSPPKARGFKRLFKRKNINGSTSSDPSTQTEPFPEISRPMTPDEQQFSVGYSNNLEPSATVEQRTVAKHVPASDFVFGTTANRRYEHHDSSGSPEIPRHNEARKRVAEQYVDAHYRNLSATTTTPATAPTRRYKYADTIGLASRSAAAAVAPGAMMATAADPIATPSRLRHKKSLKQLVKRSGSDSIPISYPIPVEQSWEPLYLHRQHETEKGDGAPQPSGQQGQQGGQQEPVTAANNTAAKDTHSRNNGIFTTPVRAARSGSAATMSPASYRSPAGSQASSPWPSRKSSLAPPPTAASPSPSNKGAAAGASLLKHQRQRSGGASPSRSARSARKSDTASEKSAGSAWDTFSGVGVAKDAEDEEDNNNNNNNDVADVADTEADEKREQERAAKAAAEGGKMVLRAFGLGDLDKELEIGQVKQGKPEVVEVDVARADGSDATTLVESDEISSSDYSSDGKA</sequence>
<feature type="region of interest" description="Disordered" evidence="1">
    <location>
        <begin position="720"/>
        <end position="744"/>
    </location>
</feature>
<evidence type="ECO:0000313" key="2">
    <source>
        <dbReference type="EMBL" id="KAK8173748.1"/>
    </source>
</evidence>
<feature type="compositionally biased region" description="Polar residues" evidence="1">
    <location>
        <begin position="547"/>
        <end position="572"/>
    </location>
</feature>
<feature type="region of interest" description="Disordered" evidence="1">
    <location>
        <begin position="141"/>
        <end position="166"/>
    </location>
</feature>
<proteinExistence type="predicted"/>
<feature type="compositionally biased region" description="Polar residues" evidence="1">
    <location>
        <begin position="515"/>
        <end position="536"/>
    </location>
</feature>
<protein>
    <submittedName>
        <fullName evidence="2">Uncharacterized protein</fullName>
    </submittedName>
</protein>
<gene>
    <name evidence="2" type="ORF">IWX90DRAFT_153195</name>
</gene>
<evidence type="ECO:0000256" key="1">
    <source>
        <dbReference type="SAM" id="MobiDB-lite"/>
    </source>
</evidence>
<feature type="region of interest" description="Disordered" evidence="1">
    <location>
        <begin position="493"/>
        <end position="679"/>
    </location>
</feature>
<feature type="compositionally biased region" description="Low complexity" evidence="1">
    <location>
        <begin position="735"/>
        <end position="744"/>
    </location>
</feature>
<comment type="caution">
    <text evidence="2">The sequence shown here is derived from an EMBL/GenBank/DDBJ whole genome shotgun (WGS) entry which is preliminary data.</text>
</comment>
<organism evidence="2 3">
    <name type="scientific">Phyllosticta citrichinensis</name>
    <dbReference type="NCBI Taxonomy" id="1130410"/>
    <lineage>
        <taxon>Eukaryota</taxon>
        <taxon>Fungi</taxon>
        <taxon>Dikarya</taxon>
        <taxon>Ascomycota</taxon>
        <taxon>Pezizomycotina</taxon>
        <taxon>Dothideomycetes</taxon>
        <taxon>Dothideomycetes incertae sedis</taxon>
        <taxon>Botryosphaeriales</taxon>
        <taxon>Phyllostictaceae</taxon>
        <taxon>Phyllosticta</taxon>
    </lineage>
</organism>
<feature type="compositionally biased region" description="Basic residues" evidence="1">
    <location>
        <begin position="291"/>
        <end position="301"/>
    </location>
</feature>
<dbReference type="EMBL" id="JBBWUH010000003">
    <property type="protein sequence ID" value="KAK8173748.1"/>
    <property type="molecule type" value="Genomic_DNA"/>
</dbReference>
<name>A0ABR1Y046_9PEZI</name>
<dbReference type="Proteomes" id="UP001456524">
    <property type="component" value="Unassembled WGS sequence"/>
</dbReference>
<keyword evidence="3" id="KW-1185">Reference proteome</keyword>
<feature type="compositionally biased region" description="Low complexity" evidence="1">
    <location>
        <begin position="268"/>
        <end position="284"/>
    </location>
</feature>
<feature type="compositionally biased region" description="Polar residues" evidence="1">
    <location>
        <begin position="216"/>
        <end position="243"/>
    </location>
</feature>
<accession>A0ABR1Y046</accession>
<evidence type="ECO:0000313" key="3">
    <source>
        <dbReference type="Proteomes" id="UP001456524"/>
    </source>
</evidence>
<reference evidence="2 3" key="1">
    <citation type="journal article" date="2022" name="G3 (Bethesda)">
        <title>Enemy or ally: a genomic approach to elucidate the lifestyle of Phyllosticta citrichinaensis.</title>
        <authorList>
            <person name="Buijs V.A."/>
            <person name="Groenewald J.Z."/>
            <person name="Haridas S."/>
            <person name="LaButti K.M."/>
            <person name="Lipzen A."/>
            <person name="Martin F.M."/>
            <person name="Barry K."/>
            <person name="Grigoriev I.V."/>
            <person name="Crous P.W."/>
            <person name="Seidl M.F."/>
        </authorList>
    </citation>
    <scope>NUCLEOTIDE SEQUENCE [LARGE SCALE GENOMIC DNA]</scope>
    <source>
        <strain evidence="2 3">CBS 129764</strain>
    </source>
</reference>
<feature type="compositionally biased region" description="Basic and acidic residues" evidence="1">
    <location>
        <begin position="248"/>
        <end position="257"/>
    </location>
</feature>
<feature type="compositionally biased region" description="Low complexity" evidence="1">
    <location>
        <begin position="604"/>
        <end position="614"/>
    </location>
</feature>
<feature type="compositionally biased region" description="Basic and acidic residues" evidence="1">
    <location>
        <begin position="667"/>
        <end position="676"/>
    </location>
</feature>